<accession>A0AAW2LJL3</accession>
<name>A0AAW2LJL3_9LAMI</name>
<dbReference type="InterPro" id="IPR002182">
    <property type="entry name" value="NB-ARC"/>
</dbReference>
<dbReference type="GO" id="GO:0006952">
    <property type="term" value="P:defense response"/>
    <property type="evidence" value="ECO:0007669"/>
    <property type="project" value="UniProtKB-KW"/>
</dbReference>
<dbReference type="EMBL" id="JACGWK010000013">
    <property type="protein sequence ID" value="KAL0318458.1"/>
    <property type="molecule type" value="Genomic_DNA"/>
</dbReference>
<evidence type="ECO:0000259" key="3">
    <source>
        <dbReference type="Pfam" id="PF00931"/>
    </source>
</evidence>
<dbReference type="GO" id="GO:0043531">
    <property type="term" value="F:ADP binding"/>
    <property type="evidence" value="ECO:0007669"/>
    <property type="project" value="InterPro"/>
</dbReference>
<dbReference type="InterPro" id="IPR042197">
    <property type="entry name" value="Apaf_helical"/>
</dbReference>
<organism evidence="4">
    <name type="scientific">Sesamum angustifolium</name>
    <dbReference type="NCBI Taxonomy" id="2727405"/>
    <lineage>
        <taxon>Eukaryota</taxon>
        <taxon>Viridiplantae</taxon>
        <taxon>Streptophyta</taxon>
        <taxon>Embryophyta</taxon>
        <taxon>Tracheophyta</taxon>
        <taxon>Spermatophyta</taxon>
        <taxon>Magnoliopsida</taxon>
        <taxon>eudicotyledons</taxon>
        <taxon>Gunneridae</taxon>
        <taxon>Pentapetalae</taxon>
        <taxon>asterids</taxon>
        <taxon>lamiids</taxon>
        <taxon>Lamiales</taxon>
        <taxon>Pedaliaceae</taxon>
        <taxon>Sesamum</taxon>
    </lineage>
</organism>
<evidence type="ECO:0000256" key="1">
    <source>
        <dbReference type="ARBA" id="ARBA00022614"/>
    </source>
</evidence>
<dbReference type="Gene3D" id="1.10.8.430">
    <property type="entry name" value="Helical domain of apoptotic protease-activating factors"/>
    <property type="match status" value="1"/>
</dbReference>
<sequence length="231" mass="26244">MLVEEKRARLQGEKPVSSVPVCSSTVLPSMNAWKEKHKSSTMVGFDERLEIVMDELTGHKCDLQILPIVGMGGIGKTILARNVFDNPYIVHHFDKRVWLTISQESRYLIVMDDVRSIDVWDDLKRLFPNNKNGSRIMVTTRLSNVAVSLGSRSPYMMEFLDESTSWNLFCEKVFSRQGCPFPELEKIGKYITKYCRGLPLAIVAIGGLLANSKMTREDWEFVAENVSSYAN</sequence>
<keyword evidence="2" id="KW-0611">Plant defense</keyword>
<dbReference type="PANTHER" id="PTHR36766:SF44">
    <property type="entry name" value="NBS-CODING RESISTANCE GENE ANALOG"/>
    <property type="match status" value="1"/>
</dbReference>
<gene>
    <name evidence="4" type="ORF">Sangu_2002000</name>
</gene>
<reference evidence="4" key="1">
    <citation type="submission" date="2020-06" db="EMBL/GenBank/DDBJ databases">
        <authorList>
            <person name="Li T."/>
            <person name="Hu X."/>
            <person name="Zhang T."/>
            <person name="Song X."/>
            <person name="Zhang H."/>
            <person name="Dai N."/>
            <person name="Sheng W."/>
            <person name="Hou X."/>
            <person name="Wei L."/>
        </authorList>
    </citation>
    <scope>NUCLEOTIDE SEQUENCE</scope>
    <source>
        <strain evidence="4">G01</strain>
        <tissue evidence="4">Leaf</tissue>
    </source>
</reference>
<dbReference type="PRINTS" id="PR00364">
    <property type="entry name" value="DISEASERSIST"/>
</dbReference>
<keyword evidence="1" id="KW-0433">Leucine-rich repeat</keyword>
<dbReference type="Pfam" id="PF00931">
    <property type="entry name" value="NB-ARC"/>
    <property type="match status" value="1"/>
</dbReference>
<dbReference type="SUPFAM" id="SSF52540">
    <property type="entry name" value="P-loop containing nucleoside triphosphate hydrolases"/>
    <property type="match status" value="1"/>
</dbReference>
<dbReference type="AlphaFoldDB" id="A0AAW2LJL3"/>
<reference evidence="4" key="2">
    <citation type="journal article" date="2024" name="Plant">
        <title>Genomic evolution and insights into agronomic trait innovations of Sesamum species.</title>
        <authorList>
            <person name="Miao H."/>
            <person name="Wang L."/>
            <person name="Qu L."/>
            <person name="Liu H."/>
            <person name="Sun Y."/>
            <person name="Le M."/>
            <person name="Wang Q."/>
            <person name="Wei S."/>
            <person name="Zheng Y."/>
            <person name="Lin W."/>
            <person name="Duan Y."/>
            <person name="Cao H."/>
            <person name="Xiong S."/>
            <person name="Wang X."/>
            <person name="Wei L."/>
            <person name="Li C."/>
            <person name="Ma Q."/>
            <person name="Ju M."/>
            <person name="Zhao R."/>
            <person name="Li G."/>
            <person name="Mu C."/>
            <person name="Tian Q."/>
            <person name="Mei H."/>
            <person name="Zhang T."/>
            <person name="Gao T."/>
            <person name="Zhang H."/>
        </authorList>
    </citation>
    <scope>NUCLEOTIDE SEQUENCE</scope>
    <source>
        <strain evidence="4">G01</strain>
    </source>
</reference>
<evidence type="ECO:0000313" key="4">
    <source>
        <dbReference type="EMBL" id="KAL0318458.1"/>
    </source>
</evidence>
<proteinExistence type="predicted"/>
<evidence type="ECO:0000256" key="2">
    <source>
        <dbReference type="ARBA" id="ARBA00022821"/>
    </source>
</evidence>
<comment type="caution">
    <text evidence="4">The sequence shown here is derived from an EMBL/GenBank/DDBJ whole genome shotgun (WGS) entry which is preliminary data.</text>
</comment>
<protein>
    <submittedName>
        <fullName evidence="4">Disease resistance RPP8-like protein 3</fullName>
    </submittedName>
</protein>
<dbReference type="PANTHER" id="PTHR36766">
    <property type="entry name" value="PLANT BROAD-SPECTRUM MILDEW RESISTANCE PROTEIN RPW8"/>
    <property type="match status" value="1"/>
</dbReference>
<dbReference type="InterPro" id="IPR027417">
    <property type="entry name" value="P-loop_NTPase"/>
</dbReference>
<dbReference type="Gene3D" id="3.40.50.300">
    <property type="entry name" value="P-loop containing nucleotide triphosphate hydrolases"/>
    <property type="match status" value="2"/>
</dbReference>
<feature type="domain" description="NB-ARC" evidence="3">
    <location>
        <begin position="104"/>
        <end position="177"/>
    </location>
</feature>